<proteinExistence type="predicted"/>
<evidence type="ECO:0000313" key="1">
    <source>
        <dbReference type="EMBL" id="TYS65148.1"/>
    </source>
</evidence>
<name>A0A5D4SSD4_9BACI</name>
<gene>
    <name evidence="1" type="ORF">FZD47_07360</name>
</gene>
<protein>
    <submittedName>
        <fullName evidence="1">Uncharacterized protein</fullName>
    </submittedName>
</protein>
<dbReference type="AlphaFoldDB" id="A0A5D4SSD4"/>
<reference evidence="1 2" key="1">
    <citation type="submission" date="2019-08" db="EMBL/GenBank/DDBJ databases">
        <title>Bacillus genomes from the desert of Cuatro Cienegas, Coahuila.</title>
        <authorList>
            <person name="Olmedo-Alvarez G."/>
        </authorList>
    </citation>
    <scope>NUCLEOTIDE SEQUENCE [LARGE SCALE GENOMIC DNA]</scope>
    <source>
        <strain evidence="1 2">CH37_1T</strain>
    </source>
</reference>
<dbReference type="EMBL" id="VTES01000002">
    <property type="protein sequence ID" value="TYS65148.1"/>
    <property type="molecule type" value="Genomic_DNA"/>
</dbReference>
<comment type="caution">
    <text evidence="1">The sequence shown here is derived from an EMBL/GenBank/DDBJ whole genome shotgun (WGS) entry which is preliminary data.</text>
</comment>
<accession>A0A5D4SSD4</accession>
<evidence type="ECO:0000313" key="2">
    <source>
        <dbReference type="Proteomes" id="UP000323732"/>
    </source>
</evidence>
<organism evidence="1 2">
    <name type="scientific">Bacillus infantis</name>
    <dbReference type="NCBI Taxonomy" id="324767"/>
    <lineage>
        <taxon>Bacteria</taxon>
        <taxon>Bacillati</taxon>
        <taxon>Bacillota</taxon>
        <taxon>Bacilli</taxon>
        <taxon>Bacillales</taxon>
        <taxon>Bacillaceae</taxon>
        <taxon>Bacillus</taxon>
    </lineage>
</organism>
<dbReference type="RefSeq" id="WP_094769497.1">
    <property type="nucleotide sequence ID" value="NZ_JAIVAO010000005.1"/>
</dbReference>
<dbReference type="Proteomes" id="UP000323732">
    <property type="component" value="Unassembled WGS sequence"/>
</dbReference>
<sequence>MKEQLEHIKQLLEENFDHPESLDLDSCIQELEVLKETAGNKKIMIQDLINSLTHARNSSKELLNEGTPSSSAAFGQAYRAIEQAISSVSFTDNDPY</sequence>